<name>A0ABY6B6E2_9BURK</name>
<keyword evidence="4" id="KW-1185">Reference proteome</keyword>
<protein>
    <submittedName>
        <fullName evidence="3">Nucleotidyltransferase family protein</fullName>
    </submittedName>
</protein>
<dbReference type="CDD" id="cd04182">
    <property type="entry name" value="GT_2_like_f"/>
    <property type="match status" value="1"/>
</dbReference>
<dbReference type="PANTHER" id="PTHR43777">
    <property type="entry name" value="MOLYBDENUM COFACTOR CYTIDYLYLTRANSFERASE"/>
    <property type="match status" value="1"/>
</dbReference>
<dbReference type="Pfam" id="PF12804">
    <property type="entry name" value="NTP_transf_3"/>
    <property type="match status" value="1"/>
</dbReference>
<evidence type="ECO:0000259" key="2">
    <source>
        <dbReference type="Pfam" id="PF12804"/>
    </source>
</evidence>
<sequence>MNQRRPAVVVLAAGRGQRFRGEGHKLEQVVGEETVLAHTLRQAIASELPLVVVTSAALAPLVSPHVAARDMLVLPDQDRLGRPMPVGMGHSIAAGVAATGDAPGWLILPADMPMLRTDTLLAVAQALSDDPIVFAQYRGRRGHPVGFSAELFSELAALKGDEGARRLLARFPSQPVEVDDPGVLIDVDTVEDLQRLRGADPSAPTAPAGASGQRARMNLLG</sequence>
<dbReference type="Proteomes" id="UP001064933">
    <property type="component" value="Chromosome"/>
</dbReference>
<evidence type="ECO:0000313" key="3">
    <source>
        <dbReference type="EMBL" id="UXH80321.1"/>
    </source>
</evidence>
<gene>
    <name evidence="3" type="ORF">N4261_10775</name>
</gene>
<evidence type="ECO:0000313" key="4">
    <source>
        <dbReference type="Proteomes" id="UP001064933"/>
    </source>
</evidence>
<dbReference type="InterPro" id="IPR025877">
    <property type="entry name" value="MobA-like_NTP_Trfase"/>
</dbReference>
<keyword evidence="1" id="KW-0460">Magnesium</keyword>
<dbReference type="RefSeq" id="WP_261760140.1">
    <property type="nucleotide sequence ID" value="NZ_CP104562.2"/>
</dbReference>
<evidence type="ECO:0000256" key="1">
    <source>
        <dbReference type="ARBA" id="ARBA00022842"/>
    </source>
</evidence>
<organism evidence="3 4">
    <name type="scientific">Roseateles amylovorans</name>
    <dbReference type="NCBI Taxonomy" id="2978473"/>
    <lineage>
        <taxon>Bacteria</taxon>
        <taxon>Pseudomonadati</taxon>
        <taxon>Pseudomonadota</taxon>
        <taxon>Betaproteobacteria</taxon>
        <taxon>Burkholderiales</taxon>
        <taxon>Sphaerotilaceae</taxon>
        <taxon>Roseateles</taxon>
    </lineage>
</organism>
<proteinExistence type="predicted"/>
<dbReference type="EMBL" id="CP104562">
    <property type="protein sequence ID" value="UXH80321.1"/>
    <property type="molecule type" value="Genomic_DNA"/>
</dbReference>
<dbReference type="SUPFAM" id="SSF53448">
    <property type="entry name" value="Nucleotide-diphospho-sugar transferases"/>
    <property type="match status" value="1"/>
</dbReference>
<accession>A0ABY6B6E2</accession>
<dbReference type="InterPro" id="IPR029044">
    <property type="entry name" value="Nucleotide-diphossugar_trans"/>
</dbReference>
<feature type="domain" description="MobA-like NTP transferase" evidence="2">
    <location>
        <begin position="8"/>
        <end position="170"/>
    </location>
</feature>
<dbReference type="PANTHER" id="PTHR43777:SF1">
    <property type="entry name" value="MOLYBDENUM COFACTOR CYTIDYLYLTRANSFERASE"/>
    <property type="match status" value="1"/>
</dbReference>
<reference evidence="3" key="1">
    <citation type="submission" date="2022-10" db="EMBL/GenBank/DDBJ databases">
        <title>Characterization and whole genome sequencing of a new Roseateles species, isolated from fresh water.</title>
        <authorList>
            <person name="Guliayeva D.Y."/>
            <person name="Akhremchuk A.E."/>
            <person name="Sikolenko M.A."/>
            <person name="Valentovich L.N."/>
            <person name="Sidarenka A.V."/>
        </authorList>
    </citation>
    <scope>NUCLEOTIDE SEQUENCE</scope>
    <source>
        <strain evidence="3">BIM B-1768</strain>
    </source>
</reference>
<dbReference type="Gene3D" id="3.90.550.10">
    <property type="entry name" value="Spore Coat Polysaccharide Biosynthesis Protein SpsA, Chain A"/>
    <property type="match status" value="1"/>
</dbReference>